<dbReference type="RefSeq" id="WP_371385340.1">
    <property type="nucleotide sequence ID" value="NZ_JBGLYH010000005.1"/>
</dbReference>
<dbReference type="Pfam" id="PF00561">
    <property type="entry name" value="Abhydrolase_1"/>
    <property type="match status" value="1"/>
</dbReference>
<dbReference type="SUPFAM" id="SSF53474">
    <property type="entry name" value="alpha/beta-Hydrolases"/>
    <property type="match status" value="1"/>
</dbReference>
<evidence type="ECO:0000313" key="2">
    <source>
        <dbReference type="EMBL" id="MEZ7195797.1"/>
    </source>
</evidence>
<keyword evidence="2" id="KW-0378">Hydrolase</keyword>
<name>A0ABV4JYK5_9BACT</name>
<comment type="caution">
    <text evidence="2">The sequence shown here is derived from an EMBL/GenBank/DDBJ whole genome shotgun (WGS) entry which is preliminary data.</text>
</comment>
<gene>
    <name evidence="2" type="ORF">AB6M95_03480</name>
</gene>
<dbReference type="Gene3D" id="3.40.50.1820">
    <property type="entry name" value="alpha/beta hydrolase"/>
    <property type="match status" value="1"/>
</dbReference>
<reference evidence="2 3" key="1">
    <citation type="submission" date="2024-08" db="EMBL/GenBank/DDBJ databases">
        <title>Sulfate-reducing bacteria isolated from formation water of the oil field in Kazakhstan and description of Pseudodesulfovibrio sp.</title>
        <authorList>
            <person name="Bidzhieva S.K."/>
            <person name="Tourova T.P."/>
            <person name="Grouzdev D.S."/>
            <person name="Beletsky A.V."/>
            <person name="Sokolova D.S."/>
            <person name="Samigullina S.R."/>
            <person name="Poltaraus A.B."/>
            <person name="Avtukh A.N."/>
            <person name="Tereshina V.M."/>
            <person name="Zhaparov N.S."/>
            <person name="Mardanov A.V."/>
            <person name="Nazina T.N."/>
        </authorList>
    </citation>
    <scope>NUCLEOTIDE SEQUENCE [LARGE SCALE GENOMIC DNA]</scope>
    <source>
        <strain evidence="2 3">9FUS</strain>
    </source>
</reference>
<keyword evidence="3" id="KW-1185">Reference proteome</keyword>
<organism evidence="2 3">
    <name type="scientific">Pseudodesulfovibrio karagichevae</name>
    <dbReference type="NCBI Taxonomy" id="3239305"/>
    <lineage>
        <taxon>Bacteria</taxon>
        <taxon>Pseudomonadati</taxon>
        <taxon>Thermodesulfobacteriota</taxon>
        <taxon>Desulfovibrionia</taxon>
        <taxon>Desulfovibrionales</taxon>
        <taxon>Desulfovibrionaceae</taxon>
    </lineage>
</organism>
<dbReference type="InterPro" id="IPR029058">
    <property type="entry name" value="AB_hydrolase_fold"/>
</dbReference>
<dbReference type="InterPro" id="IPR050471">
    <property type="entry name" value="AB_hydrolase"/>
</dbReference>
<dbReference type="GO" id="GO:0016787">
    <property type="term" value="F:hydrolase activity"/>
    <property type="evidence" value="ECO:0007669"/>
    <property type="project" value="UniProtKB-KW"/>
</dbReference>
<sequence>MSRIKANGIDIEYDTFGDDKGPALLLIMGGGSQMIYWEAGFCEMLAERGCYVIRFDNRDIGLSTKFDEAGVPDIAAAMAGQPVTPAYTLEDMADDAVSLLDALHIDRAHVCGASVGGMIAQVVAYRHPARVLSLTSIMSSTGNPELPGIADDVLAEVYKPIPAEREAFVTHQTDMWRKLWSPGFPFEEERLRRLLGESFDRSYYPQGMARQGLAVVAHGYRKSSIASIQAPTLVIHGDRDPFMSLEGGRETARLIPGAKLLVIEGMGHDLPTPVWPRIVDAMADHMRQAAR</sequence>
<dbReference type="EMBL" id="JBGLYH010000005">
    <property type="protein sequence ID" value="MEZ7195797.1"/>
    <property type="molecule type" value="Genomic_DNA"/>
</dbReference>
<dbReference type="Proteomes" id="UP001568698">
    <property type="component" value="Unassembled WGS sequence"/>
</dbReference>
<protein>
    <submittedName>
        <fullName evidence="2">Alpha/beta fold hydrolase</fullName>
    </submittedName>
</protein>
<dbReference type="InterPro" id="IPR000073">
    <property type="entry name" value="AB_hydrolase_1"/>
</dbReference>
<dbReference type="PRINTS" id="PR00111">
    <property type="entry name" value="ABHYDROLASE"/>
</dbReference>
<evidence type="ECO:0000259" key="1">
    <source>
        <dbReference type="Pfam" id="PF00561"/>
    </source>
</evidence>
<dbReference type="PANTHER" id="PTHR43433">
    <property type="entry name" value="HYDROLASE, ALPHA/BETA FOLD FAMILY PROTEIN"/>
    <property type="match status" value="1"/>
</dbReference>
<feature type="domain" description="AB hydrolase-1" evidence="1">
    <location>
        <begin position="22"/>
        <end position="269"/>
    </location>
</feature>
<evidence type="ECO:0000313" key="3">
    <source>
        <dbReference type="Proteomes" id="UP001568698"/>
    </source>
</evidence>
<accession>A0ABV4JYK5</accession>
<proteinExistence type="predicted"/>
<dbReference type="PANTHER" id="PTHR43433:SF5">
    <property type="entry name" value="AB HYDROLASE-1 DOMAIN-CONTAINING PROTEIN"/>
    <property type="match status" value="1"/>
</dbReference>